<evidence type="ECO:0000313" key="7">
    <source>
        <dbReference type="Proteomes" id="UP001500363"/>
    </source>
</evidence>
<evidence type="ECO:0000256" key="1">
    <source>
        <dbReference type="ARBA" id="ARBA00001946"/>
    </source>
</evidence>
<organism evidence="6 7">
    <name type="scientific">Kribbella lupini</name>
    <dbReference type="NCBI Taxonomy" id="291602"/>
    <lineage>
        <taxon>Bacteria</taxon>
        <taxon>Bacillati</taxon>
        <taxon>Actinomycetota</taxon>
        <taxon>Actinomycetes</taxon>
        <taxon>Propionibacteriales</taxon>
        <taxon>Kribbellaceae</taxon>
        <taxon>Kribbella</taxon>
    </lineage>
</organism>
<dbReference type="Pfam" id="PF00293">
    <property type="entry name" value="NUDIX"/>
    <property type="match status" value="1"/>
</dbReference>
<dbReference type="InterPro" id="IPR015797">
    <property type="entry name" value="NUDIX_hydrolase-like_dom_sf"/>
</dbReference>
<dbReference type="SUPFAM" id="SSF55811">
    <property type="entry name" value="Nudix"/>
    <property type="match status" value="1"/>
</dbReference>
<comment type="cofactor">
    <cofactor evidence="1">
        <name>Mg(2+)</name>
        <dbReference type="ChEBI" id="CHEBI:18420"/>
    </cofactor>
</comment>
<dbReference type="EMBL" id="BAAANC010000001">
    <property type="protein sequence ID" value="GAA1508019.1"/>
    <property type="molecule type" value="Genomic_DNA"/>
</dbReference>
<keyword evidence="3 4" id="KW-0378">Hydrolase</keyword>
<protein>
    <recommendedName>
        <fullName evidence="5">Nudix hydrolase domain-containing protein</fullName>
    </recommendedName>
</protein>
<evidence type="ECO:0000256" key="4">
    <source>
        <dbReference type="RuleBase" id="RU003476"/>
    </source>
</evidence>
<keyword evidence="7" id="KW-1185">Reference proteome</keyword>
<reference evidence="6 7" key="1">
    <citation type="journal article" date="2019" name="Int. J. Syst. Evol. Microbiol.">
        <title>The Global Catalogue of Microorganisms (GCM) 10K type strain sequencing project: providing services to taxonomists for standard genome sequencing and annotation.</title>
        <authorList>
            <consortium name="The Broad Institute Genomics Platform"/>
            <consortium name="The Broad Institute Genome Sequencing Center for Infectious Disease"/>
            <person name="Wu L."/>
            <person name="Ma J."/>
        </authorList>
    </citation>
    <scope>NUCLEOTIDE SEQUENCE [LARGE SCALE GENOMIC DNA]</scope>
    <source>
        <strain evidence="6 7">JCM 14303</strain>
    </source>
</reference>
<name>A0ABN1ZZC0_9ACTN</name>
<dbReference type="PROSITE" id="PS00893">
    <property type="entry name" value="NUDIX_BOX"/>
    <property type="match status" value="1"/>
</dbReference>
<dbReference type="Gene3D" id="3.90.79.10">
    <property type="entry name" value="Nucleoside Triphosphate Pyrophosphohydrolase"/>
    <property type="match status" value="1"/>
</dbReference>
<dbReference type="PANTHER" id="PTHR43046:SF14">
    <property type="entry name" value="MUTT_NUDIX FAMILY PROTEIN"/>
    <property type="match status" value="1"/>
</dbReference>
<dbReference type="InterPro" id="IPR000086">
    <property type="entry name" value="NUDIX_hydrolase_dom"/>
</dbReference>
<comment type="caution">
    <text evidence="6">The sequence shown here is derived from an EMBL/GenBank/DDBJ whole genome shotgun (WGS) entry which is preliminary data.</text>
</comment>
<proteinExistence type="inferred from homology"/>
<dbReference type="PRINTS" id="PR00502">
    <property type="entry name" value="NUDIXFAMILY"/>
</dbReference>
<evidence type="ECO:0000256" key="3">
    <source>
        <dbReference type="ARBA" id="ARBA00022801"/>
    </source>
</evidence>
<accession>A0ABN1ZZC0</accession>
<feature type="domain" description="Nudix hydrolase" evidence="5">
    <location>
        <begin position="15"/>
        <end position="150"/>
    </location>
</feature>
<evidence type="ECO:0000313" key="6">
    <source>
        <dbReference type="EMBL" id="GAA1508019.1"/>
    </source>
</evidence>
<dbReference type="PROSITE" id="PS51462">
    <property type="entry name" value="NUDIX"/>
    <property type="match status" value="1"/>
</dbReference>
<dbReference type="CDD" id="cd02883">
    <property type="entry name" value="NUDIX_Hydrolase"/>
    <property type="match status" value="1"/>
</dbReference>
<dbReference type="Proteomes" id="UP001500363">
    <property type="component" value="Unassembled WGS sequence"/>
</dbReference>
<evidence type="ECO:0000259" key="5">
    <source>
        <dbReference type="PROSITE" id="PS51462"/>
    </source>
</evidence>
<comment type="similarity">
    <text evidence="2 4">Belongs to the Nudix hydrolase family.</text>
</comment>
<dbReference type="InterPro" id="IPR020476">
    <property type="entry name" value="Nudix_hydrolase"/>
</dbReference>
<gene>
    <name evidence="6" type="ORF">GCM10009741_00860</name>
</gene>
<dbReference type="InterPro" id="IPR020084">
    <property type="entry name" value="NUDIX_hydrolase_CS"/>
</dbReference>
<evidence type="ECO:0000256" key="2">
    <source>
        <dbReference type="ARBA" id="ARBA00005582"/>
    </source>
</evidence>
<dbReference type="PANTHER" id="PTHR43046">
    <property type="entry name" value="GDP-MANNOSE MANNOSYL HYDROLASE"/>
    <property type="match status" value="1"/>
</dbReference>
<sequence>MSGAGGGAPKATYAPRMQQYVGVVVRYGDRIALVREQYETWEREHWNLPSGAVEPGEAPVQGAVRELREETGLQLPESALTQVWTTTVHHGDQLVNQSFNYAATVGDSAFAPDDPDNSVLEVRWFPVAEAIARLTALPYPPISVPAVAYLTDARPADWTFTLTENTWTY</sequence>